<gene>
    <name evidence="2" type="ordered locus">Kfla_3254</name>
</gene>
<proteinExistence type="predicted"/>
<dbReference type="HOGENOM" id="CLU_141054_0_0_11"/>
<name>D2Q4K1_KRIFD</name>
<dbReference type="AlphaFoldDB" id="D2Q4K1"/>
<reference evidence="3" key="1">
    <citation type="submission" date="2009-09" db="EMBL/GenBank/DDBJ databases">
        <title>The complete genome of Kribbella flavida DSM 17836.</title>
        <authorList>
            <consortium name="US DOE Joint Genome Institute (JGI-PGF)"/>
            <person name="Lucas S."/>
            <person name="Copeland A."/>
            <person name="Lapidus A."/>
            <person name="Glavina del Rio T."/>
            <person name="Dalin E."/>
            <person name="Tice H."/>
            <person name="Bruce D."/>
            <person name="Goodwin L."/>
            <person name="Pitluck S."/>
            <person name="Kyrpides N."/>
            <person name="Mavromatis K."/>
            <person name="Ivanova N."/>
            <person name="Saunders E."/>
            <person name="Brettin T."/>
            <person name="Detter J.C."/>
            <person name="Han C."/>
            <person name="Larimer F."/>
            <person name="Land M."/>
            <person name="Hauser L."/>
            <person name="Markowitz V."/>
            <person name="Cheng J.-F."/>
            <person name="Hugenholtz P."/>
            <person name="Woyke T."/>
            <person name="Wu D."/>
            <person name="Pukall R."/>
            <person name="Klenk H.-P."/>
            <person name="Eisen J.A."/>
        </authorList>
    </citation>
    <scope>NUCLEOTIDE SEQUENCE [LARGE SCALE GENOMIC DNA]</scope>
    <source>
        <strain evidence="3">DSM 17836 / JCM 10339 / NBRC 14399</strain>
    </source>
</reference>
<feature type="domain" description="DUF6194" evidence="1">
    <location>
        <begin position="16"/>
        <end position="152"/>
    </location>
</feature>
<evidence type="ECO:0000313" key="3">
    <source>
        <dbReference type="Proteomes" id="UP000007967"/>
    </source>
</evidence>
<dbReference type="Proteomes" id="UP000007967">
    <property type="component" value="Chromosome"/>
</dbReference>
<dbReference type="EMBL" id="CP001736">
    <property type="protein sequence ID" value="ADB32315.1"/>
    <property type="molecule type" value="Genomic_DNA"/>
</dbReference>
<reference evidence="2 3" key="2">
    <citation type="journal article" date="2010" name="Stand. Genomic Sci.">
        <title>Complete genome sequence of Kribbella flavida type strain (IFO 14399).</title>
        <authorList>
            <person name="Pukall R."/>
            <person name="Lapidus A."/>
            <person name="Glavina Del Rio T."/>
            <person name="Copeland A."/>
            <person name="Tice H."/>
            <person name="Cheng J.-F."/>
            <person name="Lucas S."/>
            <person name="Chen F."/>
            <person name="Nolan M."/>
            <person name="LaButti K."/>
            <person name="Pati A."/>
            <person name="Ivanova N."/>
            <person name="Mavrommatis K."/>
            <person name="Mikhailova N."/>
            <person name="Pitluck S."/>
            <person name="Bruce D."/>
            <person name="Goodwin L."/>
            <person name="Land M."/>
            <person name="Hauser L."/>
            <person name="Chang Y.-J."/>
            <person name="Jeffries C.D."/>
            <person name="Chen A."/>
            <person name="Palaniappan K."/>
            <person name="Chain P."/>
            <person name="Rohde M."/>
            <person name="Goeker M."/>
            <person name="Bristow J."/>
            <person name="Eisen J.A."/>
            <person name="Markowitz V."/>
            <person name="Hugenholtz P."/>
            <person name="Kyrpides N.C."/>
            <person name="Klenk H.-P."/>
            <person name="Brettin T."/>
        </authorList>
    </citation>
    <scope>NUCLEOTIDE SEQUENCE [LARGE SCALE GENOMIC DNA]</scope>
    <source>
        <strain evidence="3">DSM 17836 / JCM 10339 / NBRC 14399</strain>
    </source>
</reference>
<dbReference type="Pfam" id="PF19694">
    <property type="entry name" value="DUF6194"/>
    <property type="match status" value="1"/>
</dbReference>
<organism evidence="2 3">
    <name type="scientific">Kribbella flavida (strain DSM 17836 / JCM 10339 / NBRC 14399)</name>
    <dbReference type="NCBI Taxonomy" id="479435"/>
    <lineage>
        <taxon>Bacteria</taxon>
        <taxon>Bacillati</taxon>
        <taxon>Actinomycetota</taxon>
        <taxon>Actinomycetes</taxon>
        <taxon>Propionibacteriales</taxon>
        <taxon>Kribbellaceae</taxon>
        <taxon>Kribbella</taxon>
    </lineage>
</organism>
<protein>
    <recommendedName>
        <fullName evidence="1">DUF6194 domain-containing protein</fullName>
    </recommendedName>
</protein>
<keyword evidence="3" id="KW-1185">Reference proteome</keyword>
<evidence type="ECO:0000259" key="1">
    <source>
        <dbReference type="Pfam" id="PF19694"/>
    </source>
</evidence>
<dbReference type="eggNOG" id="COG2312">
    <property type="taxonomic scope" value="Bacteria"/>
</dbReference>
<dbReference type="InterPro" id="IPR045676">
    <property type="entry name" value="DUF6194"/>
</dbReference>
<dbReference type="STRING" id="479435.Kfla_3254"/>
<sequence length="157" mass="17597">MRKSLHCRFNDRLEGMDIDQLIGQLTGPGVRALQANGDTFFVYDPDGDLPPERQLPYATVVTSDGYDSASNLDRPGVYRLNLGLPKADYLDLFPTPPADLDFTALDTVMPHPVYTPQHWICVLSPSDRTVADLAPMIQAAYRFAVRRHANHRARTRS</sequence>
<dbReference type="KEGG" id="kfl:Kfla_3254"/>
<accession>D2Q4K1</accession>
<evidence type="ECO:0000313" key="2">
    <source>
        <dbReference type="EMBL" id="ADB32315.1"/>
    </source>
</evidence>